<dbReference type="AlphaFoldDB" id="A0A9X3NJU7"/>
<feature type="transmembrane region" description="Helical" evidence="1">
    <location>
        <begin position="68"/>
        <end position="86"/>
    </location>
</feature>
<feature type="transmembrane region" description="Helical" evidence="1">
    <location>
        <begin position="35"/>
        <end position="62"/>
    </location>
</feature>
<dbReference type="EMBL" id="JAJAQC010000017">
    <property type="protein sequence ID" value="MDA0565072.1"/>
    <property type="molecule type" value="Genomic_DNA"/>
</dbReference>
<evidence type="ECO:0000313" key="3">
    <source>
        <dbReference type="EMBL" id="MDA0565072.1"/>
    </source>
</evidence>
<keyword evidence="4" id="KW-1185">Reference proteome</keyword>
<protein>
    <submittedName>
        <fullName evidence="3">DUF1266 domain-containing protein</fullName>
    </submittedName>
</protein>
<reference evidence="3" key="1">
    <citation type="submission" date="2021-10" db="EMBL/GenBank/DDBJ databases">
        <title>Streptomonospora sp. nov., isolated from mangrove soil.</title>
        <authorList>
            <person name="Chen X."/>
            <person name="Ge X."/>
            <person name="Liu W."/>
        </authorList>
    </citation>
    <scope>NUCLEOTIDE SEQUENCE</scope>
    <source>
        <strain evidence="3">S1-112</strain>
    </source>
</reference>
<keyword evidence="1" id="KW-1133">Transmembrane helix</keyword>
<dbReference type="RefSeq" id="WP_270072353.1">
    <property type="nucleotide sequence ID" value="NZ_JAJAQC010000017.1"/>
</dbReference>
<gene>
    <name evidence="3" type="ORF">LG943_12185</name>
</gene>
<dbReference type="Pfam" id="PF06889">
    <property type="entry name" value="DUF1266"/>
    <property type="match status" value="1"/>
</dbReference>
<comment type="caution">
    <text evidence="3">The sequence shown here is derived from an EMBL/GenBank/DDBJ whole genome shotgun (WGS) entry which is preliminary data.</text>
</comment>
<evidence type="ECO:0000259" key="2">
    <source>
        <dbReference type="Pfam" id="PF06889"/>
    </source>
</evidence>
<sequence>MANQIEQLEATVKGTLAENDFYFDQDKSIVKVPGLFTSWAASTMLLMLAGIAGLLTALVVAFVGPGEIAMSALAVGMVFLALFGWANRRPGFEVRLLRQTVAYKKALLPFHAVRPEYMFLQPGDGEIKLIFRGGGINKELATFRQREEAAALRLRQLFWELFSATDVRGIGTYGSTLTPTQWWIMGTYAVFAEVNGQQLDRFSAETSAGRALDAVTAKRILASAWSTETADQLLANVESLIAHGHREDFSQSAAVAALPQPVRDEHANLLAWIADRLAAGDRFGAEPLDGAVRRLLFLRHGAEGQHHARLYDAFVAGLRPQPGNPDSPALAEIGHLLTQLATDPAFAREEADRVALLAGHPAAHVANKHMIWDYARAMMLYRWGHQAGWFTEEYCWERMLPLARDIQRHYDSWTEMAGYYLSGRRLWAGGTPDNQDRFEKAYEKLRTDVRSPWNIVDWHHPLQRDW</sequence>
<dbReference type="Proteomes" id="UP001140076">
    <property type="component" value="Unassembled WGS sequence"/>
</dbReference>
<keyword evidence="1" id="KW-0472">Membrane</keyword>
<feature type="domain" description="DUF1266" evidence="2">
    <location>
        <begin position="366"/>
        <end position="458"/>
    </location>
</feature>
<evidence type="ECO:0000313" key="4">
    <source>
        <dbReference type="Proteomes" id="UP001140076"/>
    </source>
</evidence>
<dbReference type="InterPro" id="IPR009677">
    <property type="entry name" value="DUF1266"/>
</dbReference>
<organism evidence="3 4">
    <name type="scientific">Streptomonospora mangrovi</name>
    <dbReference type="NCBI Taxonomy" id="2883123"/>
    <lineage>
        <taxon>Bacteria</taxon>
        <taxon>Bacillati</taxon>
        <taxon>Actinomycetota</taxon>
        <taxon>Actinomycetes</taxon>
        <taxon>Streptosporangiales</taxon>
        <taxon>Nocardiopsidaceae</taxon>
        <taxon>Streptomonospora</taxon>
    </lineage>
</organism>
<evidence type="ECO:0000256" key="1">
    <source>
        <dbReference type="SAM" id="Phobius"/>
    </source>
</evidence>
<proteinExistence type="predicted"/>
<keyword evidence="1" id="KW-0812">Transmembrane</keyword>
<name>A0A9X3NJU7_9ACTN</name>
<accession>A0A9X3NJU7</accession>